<reference evidence="1" key="2">
    <citation type="journal article" date="2016" name="Front. Microbiol.">
        <title>The Regulatory Protein RosR Affects Rhizobium leguminosarum bv. trifolii Protein Profiles, Cell Surface Properties, and Symbiosis with Clover.</title>
        <authorList>
            <person name="Rachwal K."/>
            <person name="Boguszewska A."/>
            <person name="Kopcinska J."/>
            <person name="Karas M."/>
            <person name="Tchorzewski M."/>
            <person name="Janczarek M."/>
        </authorList>
    </citation>
    <scope>NUCLEOTIDE SEQUENCE</scope>
    <source>
        <strain evidence="1">Rt24.2</strain>
    </source>
</reference>
<accession>A0A1B8R4Z0</accession>
<dbReference type="AlphaFoldDB" id="A0A1B8R4Z0"/>
<name>A0A1B8R4Z0_RHILT</name>
<evidence type="ECO:0000313" key="1">
    <source>
        <dbReference type="EMBL" id="AOO93514.1"/>
    </source>
</evidence>
<organism evidence="1">
    <name type="scientific">Rhizobium leguminosarum bv. trifolii</name>
    <dbReference type="NCBI Taxonomy" id="386"/>
    <lineage>
        <taxon>Bacteria</taxon>
        <taxon>Pseudomonadati</taxon>
        <taxon>Pseudomonadota</taxon>
        <taxon>Alphaproteobacteria</taxon>
        <taxon>Hyphomicrobiales</taxon>
        <taxon>Rhizobiaceae</taxon>
        <taxon>Rhizobium/Agrobacterium group</taxon>
        <taxon>Rhizobium</taxon>
    </lineage>
</organism>
<dbReference type="RefSeq" id="WP_028734456.1">
    <property type="nucleotide sequence ID" value="NZ_MAMO01000166.1"/>
</dbReference>
<reference evidence="1" key="1">
    <citation type="journal article" date="2015" name="BMC Genomics">
        <title>Transcriptome profiling of a Rhizobium leguminosarum bv. trifolii rosR mutant reveals the role of the transcriptional regulator RosR in motility, synthesis of cell-surface components, and other cellular processes.</title>
        <authorList>
            <person name="Rachwal K."/>
            <person name="Matczynska E."/>
            <person name="Janczarek M."/>
        </authorList>
    </citation>
    <scope>NUCLEOTIDE SEQUENCE</scope>
    <source>
        <strain evidence="1">Rt24.2</strain>
    </source>
</reference>
<dbReference type="EMBL" id="KX491150">
    <property type="protein sequence ID" value="AOO93514.1"/>
    <property type="molecule type" value="Genomic_DNA"/>
</dbReference>
<sequence length="93" mass="10455">MKSYFLEGLRDVAIVRNELSRLLPNGVDPWLLIAADPYPLAYFTVIASEEDAPSIQADLSGRHYDQDGAVLEILRELQKRVGGVVRDDNDNRL</sequence>
<protein>
    <submittedName>
        <fullName evidence="1">Uncharacterized protein</fullName>
    </submittedName>
</protein>
<dbReference type="GeneID" id="61422711"/>
<proteinExistence type="predicted"/>